<evidence type="ECO:0008006" key="3">
    <source>
        <dbReference type="Google" id="ProtNLM"/>
    </source>
</evidence>
<dbReference type="Proteomes" id="UP000186895">
    <property type="component" value="Unassembled WGS sequence"/>
</dbReference>
<dbReference type="EMBL" id="FTMN01000002">
    <property type="protein sequence ID" value="SIQ14699.1"/>
    <property type="molecule type" value="Genomic_DNA"/>
</dbReference>
<accession>A0A1N6QDL2</accession>
<name>A0A1N6QDL2_9GAMM</name>
<sequence length="220" mass="24947">MTTDNRQAIIHLAHDALAFADQISTDWPAEKQLTHLREQIALARKHLESEPDDAIKQVQADAVMHFMATPVGAYEAGFVDTPLCTIAELYQVARNHVKDNYGVETRSLAEEMGENFARECMGRPAVNDVINERLRQVNAEGWTPEHDDQYGMGDMAEAAACYAVSTSLSDRPWETYWPWADEWWKPTTPRRNLVKAGALILAEIERLDRVEQKEGEQHEA</sequence>
<organism evidence="1 2">
    <name type="scientific">Marinobacterium stanieri</name>
    <dbReference type="NCBI Taxonomy" id="49186"/>
    <lineage>
        <taxon>Bacteria</taxon>
        <taxon>Pseudomonadati</taxon>
        <taxon>Pseudomonadota</taxon>
        <taxon>Gammaproteobacteria</taxon>
        <taxon>Oceanospirillales</taxon>
        <taxon>Oceanospirillaceae</taxon>
        <taxon>Marinobacterium</taxon>
    </lineage>
</organism>
<proteinExistence type="predicted"/>
<evidence type="ECO:0000313" key="2">
    <source>
        <dbReference type="Proteomes" id="UP000186895"/>
    </source>
</evidence>
<keyword evidence="2" id="KW-1185">Reference proteome</keyword>
<reference evidence="1 2" key="1">
    <citation type="submission" date="2017-01" db="EMBL/GenBank/DDBJ databases">
        <authorList>
            <person name="Mah S.A."/>
            <person name="Swanson W.J."/>
            <person name="Moy G.W."/>
            <person name="Vacquier V.D."/>
        </authorList>
    </citation>
    <scope>NUCLEOTIDE SEQUENCE [LARGE SCALE GENOMIC DNA]</scope>
    <source>
        <strain evidence="1 2">DSM 7027</strain>
    </source>
</reference>
<protein>
    <recommendedName>
        <fullName evidence="3">Phage protein</fullName>
    </recommendedName>
</protein>
<gene>
    <name evidence="1" type="ORF">SAMN05421647_102437</name>
</gene>
<dbReference type="AlphaFoldDB" id="A0A1N6QDL2"/>
<dbReference type="RefSeq" id="WP_076461906.1">
    <property type="nucleotide sequence ID" value="NZ_FTMN01000002.1"/>
</dbReference>
<dbReference type="STRING" id="49186.SAMN05421647_102437"/>
<evidence type="ECO:0000313" key="1">
    <source>
        <dbReference type="EMBL" id="SIQ14699.1"/>
    </source>
</evidence>